<comment type="similarity">
    <text evidence="2">Belongs to the PPR family. PCMP-E subfamily.</text>
</comment>
<dbReference type="FunFam" id="1.25.40.10:FF:001156">
    <property type="entry name" value="Pentatricopeptide repeat-containing protein At5g61800"/>
    <property type="match status" value="1"/>
</dbReference>
<keyword evidence="5" id="KW-1185">Reference proteome</keyword>
<dbReference type="Proteomes" id="UP001159364">
    <property type="component" value="Linkage Group LG08"/>
</dbReference>
<keyword evidence="1" id="KW-0677">Repeat</keyword>
<protein>
    <recommendedName>
        <fullName evidence="6">Pentatricopeptide repeat-containing protein</fullName>
    </recommendedName>
</protein>
<evidence type="ECO:0000256" key="2">
    <source>
        <dbReference type="ARBA" id="ARBA00061659"/>
    </source>
</evidence>
<name>A0AAV8UAP1_9ROSI</name>
<dbReference type="EMBL" id="JAIWQS010000008">
    <property type="protein sequence ID" value="KAJ8899109.1"/>
    <property type="molecule type" value="Genomic_DNA"/>
</dbReference>
<dbReference type="FunFam" id="1.25.40.10:FF:000334">
    <property type="entry name" value="Pentatricopeptide repeat-containing protein"/>
    <property type="match status" value="1"/>
</dbReference>
<organism evidence="4 5">
    <name type="scientific">Erythroxylum novogranatense</name>
    <dbReference type="NCBI Taxonomy" id="1862640"/>
    <lineage>
        <taxon>Eukaryota</taxon>
        <taxon>Viridiplantae</taxon>
        <taxon>Streptophyta</taxon>
        <taxon>Embryophyta</taxon>
        <taxon>Tracheophyta</taxon>
        <taxon>Spermatophyta</taxon>
        <taxon>Magnoliopsida</taxon>
        <taxon>eudicotyledons</taxon>
        <taxon>Gunneridae</taxon>
        <taxon>Pentapetalae</taxon>
        <taxon>rosids</taxon>
        <taxon>fabids</taxon>
        <taxon>Malpighiales</taxon>
        <taxon>Erythroxylaceae</taxon>
        <taxon>Erythroxylum</taxon>
    </lineage>
</organism>
<dbReference type="Pfam" id="PF20431">
    <property type="entry name" value="E_motif"/>
    <property type="match status" value="1"/>
</dbReference>
<dbReference type="InterPro" id="IPR011990">
    <property type="entry name" value="TPR-like_helical_dom_sf"/>
</dbReference>
<dbReference type="SUPFAM" id="SSF48452">
    <property type="entry name" value="TPR-like"/>
    <property type="match status" value="1"/>
</dbReference>
<proteinExistence type="inferred from homology"/>
<dbReference type="PANTHER" id="PTHR47926:SF467">
    <property type="entry name" value="REPEAT-CONTAINING PROTEIN, PUTATIVE-RELATED"/>
    <property type="match status" value="1"/>
</dbReference>
<accession>A0AAV8UAP1</accession>
<evidence type="ECO:0000313" key="4">
    <source>
        <dbReference type="EMBL" id="KAJ8899109.1"/>
    </source>
</evidence>
<dbReference type="InterPro" id="IPR046848">
    <property type="entry name" value="E_motif"/>
</dbReference>
<evidence type="ECO:0000256" key="3">
    <source>
        <dbReference type="PROSITE-ProRule" id="PRU00708"/>
    </source>
</evidence>
<feature type="repeat" description="PPR" evidence="3">
    <location>
        <begin position="198"/>
        <end position="232"/>
    </location>
</feature>
<feature type="repeat" description="PPR" evidence="3">
    <location>
        <begin position="167"/>
        <end position="197"/>
    </location>
</feature>
<reference evidence="4 5" key="1">
    <citation type="submission" date="2021-09" db="EMBL/GenBank/DDBJ databases">
        <title>Genomic insights and catalytic innovation underlie evolution of tropane alkaloids biosynthesis.</title>
        <authorList>
            <person name="Wang Y.-J."/>
            <person name="Tian T."/>
            <person name="Huang J.-P."/>
            <person name="Huang S.-X."/>
        </authorList>
    </citation>
    <scope>NUCLEOTIDE SEQUENCE [LARGE SCALE GENOMIC DNA]</scope>
    <source>
        <strain evidence="4">KIB-2018</strain>
        <tissue evidence="4">Leaf</tissue>
    </source>
</reference>
<feature type="repeat" description="PPR" evidence="3">
    <location>
        <begin position="362"/>
        <end position="396"/>
    </location>
</feature>
<evidence type="ECO:0000313" key="5">
    <source>
        <dbReference type="Proteomes" id="UP001159364"/>
    </source>
</evidence>
<sequence>MPVSSSPSILSLLRSCKNEFHLHQLHAHIIRKGFEQDHFVVSQLLSLSTSVSYSKSIFDRVFAPSTVLYNILLNIYSKRSLFDNAISLFVRMKLCPQALPDKYTYPSLIKSCSNECKLKEGEVFHGMAIRCGVSLDVYVGSSLIDLYGKCKEIVSAHRVFSEMSQRNVVSWTALIVGYVNVGDLDNGKRMFDLMPERNVMSWNAMIDGCVKGGDLSTARKLFDEMPERDVVSYTAMIDGYAKAGDMESARSLFEEAPKRDIVAWSALIWGYAQNGQPNEAVDMFMQMLRTNVKPDEFVMVSLMSACSQVANLDLAKWVDAYLSQSSIDTGQAHVATALVDMNAKCGNMDRAKKLFAEMPTRDLIAYCSMIQGLTIHGRTDQAVVLFDRMLNEGITPDEGAFTVILTACSRGGLVNQGWYYFQIMKDKYSVVPTPGHYACMVDLLGRAGQLNSAYELLKSVPVSSNVCAWGALLGACKLYCDVELGQIVANELFELEPQNAANYVLLSNIYAAADRWLDVSLVREKMNERGVRKIPGRSWI</sequence>
<dbReference type="GO" id="GO:0003723">
    <property type="term" value="F:RNA binding"/>
    <property type="evidence" value="ECO:0007669"/>
    <property type="project" value="InterPro"/>
</dbReference>
<evidence type="ECO:0008006" key="6">
    <source>
        <dbReference type="Google" id="ProtNLM"/>
    </source>
</evidence>
<dbReference type="GO" id="GO:0009451">
    <property type="term" value="P:RNA modification"/>
    <property type="evidence" value="ECO:0007669"/>
    <property type="project" value="InterPro"/>
</dbReference>
<feature type="repeat" description="PPR" evidence="3">
    <location>
        <begin position="260"/>
        <end position="294"/>
    </location>
</feature>
<dbReference type="PROSITE" id="PS51375">
    <property type="entry name" value="PPR"/>
    <property type="match status" value="4"/>
</dbReference>
<dbReference type="Gene3D" id="1.25.40.10">
    <property type="entry name" value="Tetratricopeptide repeat domain"/>
    <property type="match status" value="4"/>
</dbReference>
<dbReference type="Pfam" id="PF13041">
    <property type="entry name" value="PPR_2"/>
    <property type="match status" value="3"/>
</dbReference>
<dbReference type="InterPro" id="IPR046960">
    <property type="entry name" value="PPR_At4g14850-like_plant"/>
</dbReference>
<dbReference type="AlphaFoldDB" id="A0AAV8UAP1"/>
<gene>
    <name evidence="4" type="ORF">K2173_010441</name>
</gene>
<comment type="caution">
    <text evidence="4">The sequence shown here is derived from an EMBL/GenBank/DDBJ whole genome shotgun (WGS) entry which is preliminary data.</text>
</comment>
<dbReference type="GO" id="GO:0048731">
    <property type="term" value="P:system development"/>
    <property type="evidence" value="ECO:0007669"/>
    <property type="project" value="UniProtKB-ARBA"/>
</dbReference>
<evidence type="ECO:0000256" key="1">
    <source>
        <dbReference type="ARBA" id="ARBA00022737"/>
    </source>
</evidence>
<dbReference type="FunFam" id="1.25.40.10:FF:000125">
    <property type="entry name" value="Pentatricopeptide repeat-containing protein"/>
    <property type="match status" value="1"/>
</dbReference>
<dbReference type="InterPro" id="IPR002885">
    <property type="entry name" value="PPR_rpt"/>
</dbReference>
<dbReference type="Pfam" id="PF01535">
    <property type="entry name" value="PPR"/>
    <property type="match status" value="4"/>
</dbReference>
<dbReference type="NCBIfam" id="TIGR00756">
    <property type="entry name" value="PPR"/>
    <property type="match status" value="6"/>
</dbReference>
<dbReference type="PANTHER" id="PTHR47926">
    <property type="entry name" value="PENTATRICOPEPTIDE REPEAT-CONTAINING PROTEIN"/>
    <property type="match status" value="1"/>
</dbReference>